<dbReference type="Gene3D" id="3.80.10.10">
    <property type="entry name" value="Ribonuclease Inhibitor"/>
    <property type="match status" value="1"/>
</dbReference>
<feature type="domain" description="F-box/LRR-repeat protein 15/At3g58940/PEG3-like LRR" evidence="3">
    <location>
        <begin position="117"/>
        <end position="193"/>
    </location>
</feature>
<dbReference type="InterPro" id="IPR055302">
    <property type="entry name" value="F-box_dom-containing"/>
</dbReference>
<accession>A0A8T0SDS1</accession>
<evidence type="ECO:0000259" key="2">
    <source>
        <dbReference type="Pfam" id="PF00646"/>
    </source>
</evidence>
<name>A0A8T0SDS1_PANVG</name>
<evidence type="ECO:0000256" key="1">
    <source>
        <dbReference type="SAM" id="MobiDB-lite"/>
    </source>
</evidence>
<organism evidence="4 5">
    <name type="scientific">Panicum virgatum</name>
    <name type="common">Blackwell switchgrass</name>
    <dbReference type="NCBI Taxonomy" id="38727"/>
    <lineage>
        <taxon>Eukaryota</taxon>
        <taxon>Viridiplantae</taxon>
        <taxon>Streptophyta</taxon>
        <taxon>Embryophyta</taxon>
        <taxon>Tracheophyta</taxon>
        <taxon>Spermatophyta</taxon>
        <taxon>Magnoliopsida</taxon>
        <taxon>Liliopsida</taxon>
        <taxon>Poales</taxon>
        <taxon>Poaceae</taxon>
        <taxon>PACMAD clade</taxon>
        <taxon>Panicoideae</taxon>
        <taxon>Panicodae</taxon>
        <taxon>Paniceae</taxon>
        <taxon>Panicinae</taxon>
        <taxon>Panicum</taxon>
        <taxon>Panicum sect. Hiantes</taxon>
    </lineage>
</organism>
<dbReference type="AlphaFoldDB" id="A0A8T0SDS1"/>
<dbReference type="InterPro" id="IPR053781">
    <property type="entry name" value="F-box_AtFBL13-like"/>
</dbReference>
<dbReference type="EMBL" id="CM029045">
    <property type="protein sequence ID" value="KAG2596490.1"/>
    <property type="molecule type" value="Genomic_DNA"/>
</dbReference>
<dbReference type="PANTHER" id="PTHR32141">
    <property type="match status" value="1"/>
</dbReference>
<dbReference type="InterPro" id="IPR032675">
    <property type="entry name" value="LRR_dom_sf"/>
</dbReference>
<dbReference type="Proteomes" id="UP000823388">
    <property type="component" value="Chromosome 5K"/>
</dbReference>
<dbReference type="InterPro" id="IPR036047">
    <property type="entry name" value="F-box-like_dom_sf"/>
</dbReference>
<sequence length="284" mass="31428">MGVVTRAQAKTMKSQQPDSGEPPPRGGGEAGGPDLISLLPDEILGSVISLLPTEEGARTQILSSRWRHLWRSAPLNLDASGVMFSHAVVSRILSEHHGVGRRFSSPRFIRPDDSATLDGWLRSPALDQLQELHLSFHPHILPSPMMPRSAMRFASTLRVATFSFCEFPEDAAQQLQFPNLQHLELTSVTISARRTLCTPWWLATPLWTNLYSDTSVGLHWDRRCHFLPCIPCPTSALPNFKAANFQKALSTSTRCTSLTSRASNLPWSPSQRPPYTPCSPSALL</sequence>
<dbReference type="SUPFAM" id="SSF81383">
    <property type="entry name" value="F-box domain"/>
    <property type="match status" value="1"/>
</dbReference>
<dbReference type="InterPro" id="IPR001810">
    <property type="entry name" value="F-box_dom"/>
</dbReference>
<dbReference type="Pfam" id="PF24758">
    <property type="entry name" value="LRR_At5g56370"/>
    <property type="match status" value="1"/>
</dbReference>
<dbReference type="InterPro" id="IPR055411">
    <property type="entry name" value="LRR_FXL15/At3g58940/PEG3-like"/>
</dbReference>
<gene>
    <name evidence="4" type="ORF">PVAP13_5KG165300</name>
</gene>
<dbReference type="PANTHER" id="PTHR32141:SF168">
    <property type="entry name" value="OS12G0595200 PROTEIN"/>
    <property type="match status" value="1"/>
</dbReference>
<evidence type="ECO:0000259" key="3">
    <source>
        <dbReference type="Pfam" id="PF24758"/>
    </source>
</evidence>
<dbReference type="CDD" id="cd22160">
    <property type="entry name" value="F-box_AtFBL13-like"/>
    <property type="match status" value="1"/>
</dbReference>
<comment type="caution">
    <text evidence="4">The sequence shown here is derived from an EMBL/GenBank/DDBJ whole genome shotgun (WGS) entry which is preliminary data.</text>
</comment>
<keyword evidence="5" id="KW-1185">Reference proteome</keyword>
<proteinExistence type="predicted"/>
<feature type="domain" description="F-box" evidence="2">
    <location>
        <begin position="36"/>
        <end position="76"/>
    </location>
</feature>
<protein>
    <recommendedName>
        <fullName evidence="6">F-box domain-containing protein</fullName>
    </recommendedName>
</protein>
<evidence type="ECO:0000313" key="4">
    <source>
        <dbReference type="EMBL" id="KAG2596490.1"/>
    </source>
</evidence>
<feature type="region of interest" description="Disordered" evidence="1">
    <location>
        <begin position="1"/>
        <end position="34"/>
    </location>
</feature>
<evidence type="ECO:0008006" key="6">
    <source>
        <dbReference type="Google" id="ProtNLM"/>
    </source>
</evidence>
<reference evidence="4" key="1">
    <citation type="submission" date="2020-05" db="EMBL/GenBank/DDBJ databases">
        <title>WGS assembly of Panicum virgatum.</title>
        <authorList>
            <person name="Lovell J.T."/>
            <person name="Jenkins J."/>
            <person name="Shu S."/>
            <person name="Juenger T.E."/>
            <person name="Schmutz J."/>
        </authorList>
    </citation>
    <scope>NUCLEOTIDE SEQUENCE</scope>
    <source>
        <strain evidence="4">AP13</strain>
    </source>
</reference>
<dbReference type="Pfam" id="PF00646">
    <property type="entry name" value="F-box"/>
    <property type="match status" value="1"/>
</dbReference>
<evidence type="ECO:0000313" key="5">
    <source>
        <dbReference type="Proteomes" id="UP000823388"/>
    </source>
</evidence>